<reference evidence="2" key="1">
    <citation type="journal article" date="2019" name="Science">
        <title>Mutation of a bHLH transcription factor allowed almond domestication.</title>
        <authorList>
            <person name="Sanchez-Perez R."/>
            <person name="Pavan S."/>
            <person name="Mazzeo R."/>
            <person name="Moldovan C."/>
            <person name="Aiese Cigliano R."/>
            <person name="Del Cueto J."/>
            <person name="Ricciardi F."/>
            <person name="Lotti C."/>
            <person name="Ricciardi L."/>
            <person name="Dicenta F."/>
            <person name="Lopez-Marques R.L."/>
            <person name="Lindberg Moller B."/>
        </authorList>
    </citation>
    <scope>NUCLEOTIDE SEQUENCE</scope>
</reference>
<name>A0A4Y1RTY9_PRUDU</name>
<feature type="region of interest" description="Disordered" evidence="1">
    <location>
        <begin position="41"/>
        <end position="61"/>
    </location>
</feature>
<accession>A0A4Y1RTY9</accession>
<evidence type="ECO:0000313" key="2">
    <source>
        <dbReference type="EMBL" id="BBH07223.1"/>
    </source>
</evidence>
<sequence length="61" mass="7094">MYLRRILNRKWVQKTKMASQVGRVIHDQNLNVQSNGASVVGKADTVKNTRERGPWWKESAR</sequence>
<gene>
    <name evidence="2" type="ORF">Prudu_019097</name>
</gene>
<dbReference type="AlphaFoldDB" id="A0A4Y1RTY9"/>
<proteinExistence type="predicted"/>
<organism evidence="2">
    <name type="scientific">Prunus dulcis</name>
    <name type="common">Almond</name>
    <name type="synonym">Amygdalus dulcis</name>
    <dbReference type="NCBI Taxonomy" id="3755"/>
    <lineage>
        <taxon>Eukaryota</taxon>
        <taxon>Viridiplantae</taxon>
        <taxon>Streptophyta</taxon>
        <taxon>Embryophyta</taxon>
        <taxon>Tracheophyta</taxon>
        <taxon>Spermatophyta</taxon>
        <taxon>Magnoliopsida</taxon>
        <taxon>eudicotyledons</taxon>
        <taxon>Gunneridae</taxon>
        <taxon>Pentapetalae</taxon>
        <taxon>rosids</taxon>
        <taxon>fabids</taxon>
        <taxon>Rosales</taxon>
        <taxon>Rosaceae</taxon>
        <taxon>Amygdaloideae</taxon>
        <taxon>Amygdaleae</taxon>
        <taxon>Prunus</taxon>
    </lineage>
</organism>
<dbReference type="EMBL" id="AP019303">
    <property type="protein sequence ID" value="BBH07223.1"/>
    <property type="molecule type" value="Genomic_DNA"/>
</dbReference>
<feature type="compositionally biased region" description="Basic and acidic residues" evidence="1">
    <location>
        <begin position="44"/>
        <end position="61"/>
    </location>
</feature>
<evidence type="ECO:0000256" key="1">
    <source>
        <dbReference type="SAM" id="MobiDB-lite"/>
    </source>
</evidence>
<protein>
    <submittedName>
        <fullName evidence="2">Uncharacterized protein</fullName>
    </submittedName>
</protein>